<keyword evidence="11" id="KW-0732">Signal</keyword>
<evidence type="ECO:0000256" key="8">
    <source>
        <dbReference type="ARBA" id="ARBA00022872"/>
    </source>
</evidence>
<keyword evidence="12" id="KW-0406">Ion transport</keyword>
<evidence type="ECO:0000256" key="3">
    <source>
        <dbReference type="ARBA" id="ARBA00007488"/>
    </source>
</evidence>
<protein>
    <submittedName>
        <fullName evidence="12">Type III potassium channel toxin protein</fullName>
    </submittedName>
</protein>
<proteinExistence type="evidence at transcript level"/>
<evidence type="ECO:0000313" key="12">
    <source>
        <dbReference type="EMBL" id="ALL34536.1"/>
    </source>
</evidence>
<keyword evidence="7" id="KW-0632">Potassium channel impairing toxin</keyword>
<comment type="subcellular location">
    <subcellularLocation>
        <location evidence="1">Nematocyst</location>
    </subcellularLocation>
    <subcellularLocation>
        <location evidence="2">Secreted</location>
    </subcellularLocation>
</comment>
<evidence type="ECO:0000256" key="1">
    <source>
        <dbReference type="ARBA" id="ARBA00004532"/>
    </source>
</evidence>
<evidence type="ECO:0000256" key="9">
    <source>
        <dbReference type="ARBA" id="ARBA00023157"/>
    </source>
</evidence>
<evidence type="ECO:0000256" key="7">
    <source>
        <dbReference type="ARBA" id="ARBA00022773"/>
    </source>
</evidence>
<dbReference type="SUPFAM" id="SSF57392">
    <property type="entry name" value="Defensin-like"/>
    <property type="match status" value="1"/>
</dbReference>
<accession>A0A0S1M163</accession>
<evidence type="ECO:0000256" key="5">
    <source>
        <dbReference type="ARBA" id="ARBA00022635"/>
    </source>
</evidence>
<organism evidence="12">
    <name type="scientific">Anemonia sulcata</name>
    <name type="common">Mediterranean snakelocks sea anemone</name>
    <dbReference type="NCBI Taxonomy" id="6108"/>
    <lineage>
        <taxon>Eukaryota</taxon>
        <taxon>Metazoa</taxon>
        <taxon>Cnidaria</taxon>
        <taxon>Anthozoa</taxon>
        <taxon>Hexacorallia</taxon>
        <taxon>Actiniaria</taxon>
        <taxon>Actiniidae</taxon>
        <taxon>Anemonia</taxon>
    </lineage>
</organism>
<dbReference type="InterPro" id="IPR012414">
    <property type="entry name" value="BDS_K_chnl_tox"/>
</dbReference>
<feature type="signal peptide" evidence="11">
    <location>
        <begin position="1"/>
        <end position="21"/>
    </location>
</feature>
<keyword evidence="12" id="KW-0407">Ion channel</keyword>
<dbReference type="AlphaFoldDB" id="A0A0S1M163"/>
<keyword evidence="10" id="KW-0166">Nematocyst</keyword>
<evidence type="ECO:0000256" key="11">
    <source>
        <dbReference type="SAM" id="SignalP"/>
    </source>
</evidence>
<keyword evidence="4" id="KW-0964">Secreted</keyword>
<keyword evidence="9" id="KW-1015">Disulfide bond</keyword>
<dbReference type="Gene3D" id="2.20.20.10">
    <property type="entry name" value="Anthopleurin-A"/>
    <property type="match status" value="1"/>
</dbReference>
<dbReference type="InterPro" id="IPR023355">
    <property type="entry name" value="Myo_ane_neurotoxin_sf"/>
</dbReference>
<evidence type="ECO:0000256" key="2">
    <source>
        <dbReference type="ARBA" id="ARBA00004613"/>
    </source>
</evidence>
<dbReference type="Pfam" id="PF07936">
    <property type="entry name" value="Defensin_4"/>
    <property type="match status" value="1"/>
</dbReference>
<reference evidence="12" key="1">
    <citation type="journal article" date="2015" name="Toxicon">
        <title>Multi-copy venom genes hidden in de novo transcriptome assemblies, a cautionary tale with the snakelocks sea anemone Anemonia sulcata (Pennant, 1977).</title>
        <authorList>
            <person name="Macrander J."/>
            <person name="Broe M."/>
            <person name="Daly M."/>
        </authorList>
    </citation>
    <scope>NUCLEOTIDE SEQUENCE</scope>
</reference>
<keyword evidence="12" id="KW-0813">Transport</keyword>
<comment type="similarity">
    <text evidence="3">Belongs to the sea anemone type 3 (BDS) potassium channel toxin family.</text>
</comment>
<dbReference type="GO" id="GO:0005576">
    <property type="term" value="C:extracellular region"/>
    <property type="evidence" value="ECO:0007669"/>
    <property type="project" value="UniProtKB-SubCell"/>
</dbReference>
<gene>
    <name evidence="12" type="primary">KTx</name>
</gene>
<dbReference type="GO" id="GO:0008200">
    <property type="term" value="F:ion channel inhibitor activity"/>
    <property type="evidence" value="ECO:0007669"/>
    <property type="project" value="InterPro"/>
</dbReference>
<dbReference type="EMBL" id="KT948946">
    <property type="protein sequence ID" value="ALL34536.1"/>
    <property type="molecule type" value="mRNA"/>
</dbReference>
<dbReference type="GO" id="GO:0042151">
    <property type="term" value="C:nematocyst"/>
    <property type="evidence" value="ECO:0007669"/>
    <property type="project" value="UniProtKB-SubCell"/>
</dbReference>
<keyword evidence="5" id="KW-1220">Voltage-gated potassium channel impairing toxin</keyword>
<keyword evidence="8" id="KW-0872">Ion channel impairing toxin</keyword>
<dbReference type="GO" id="GO:0015459">
    <property type="term" value="F:potassium channel regulator activity"/>
    <property type="evidence" value="ECO:0007669"/>
    <property type="project" value="UniProtKB-KW"/>
</dbReference>
<evidence type="ECO:0000256" key="6">
    <source>
        <dbReference type="ARBA" id="ARBA00022656"/>
    </source>
</evidence>
<dbReference type="GO" id="GO:0090729">
    <property type="term" value="F:toxin activity"/>
    <property type="evidence" value="ECO:0007669"/>
    <property type="project" value="UniProtKB-KW"/>
</dbReference>
<feature type="chain" id="PRO_5006588933" evidence="11">
    <location>
        <begin position="22"/>
        <end position="77"/>
    </location>
</feature>
<evidence type="ECO:0000256" key="4">
    <source>
        <dbReference type="ARBA" id="ARBA00022525"/>
    </source>
</evidence>
<name>A0A0S1M163_ANESU</name>
<keyword evidence="6" id="KW-0800">Toxin</keyword>
<dbReference type="GO" id="GO:0034220">
    <property type="term" value="P:monoatomic ion transmembrane transport"/>
    <property type="evidence" value="ECO:0007669"/>
    <property type="project" value="UniProtKB-KW"/>
</dbReference>
<sequence length="77" mass="8947">MTNKVLLILVFCLALVFLSNGEERVRVKSRAYKCHCGEYEAPPYGDWWFWRGSCPDGHGYKRSCRRGANICCFPRDL</sequence>
<evidence type="ECO:0000256" key="10">
    <source>
        <dbReference type="ARBA" id="ARBA00023331"/>
    </source>
</evidence>